<dbReference type="EMBL" id="LCCZ01000014">
    <property type="protein sequence ID" value="KKS44015.1"/>
    <property type="molecule type" value="Genomic_DNA"/>
</dbReference>
<proteinExistence type="predicted"/>
<evidence type="ECO:0000313" key="1">
    <source>
        <dbReference type="EMBL" id="KKS44015.1"/>
    </source>
</evidence>
<comment type="caution">
    <text evidence="1">The sequence shown here is derived from an EMBL/GenBank/DDBJ whole genome shotgun (WGS) entry which is preliminary data.</text>
</comment>
<dbReference type="Gene3D" id="3.40.50.10320">
    <property type="entry name" value="LmbE-like"/>
    <property type="match status" value="1"/>
</dbReference>
<sequence length="234" mass="26803">MLGFEDIFSDKKSVLFIAAHPDDVDYYFGGLIARLCKEKTSCFFQIMTSGEMGGNGDSPAKMRQIREEEELVSLKSVGIPLENIEFIRKSDGGLEADLELIGLVVKAIRLRKPEIICTIDPRFLIIHHKVSDKFINHRDHRMVGTAVIDALYPYSRLKTFYPEYGRPYTVNEVLLADTNEVNTMIDYSNLVVDKKRMLLSHQSQWGSKIVEEILKGDKVSKSFVERFNYLKASW</sequence>
<dbReference type="Pfam" id="PF02585">
    <property type="entry name" value="PIG-L"/>
    <property type="match status" value="1"/>
</dbReference>
<gene>
    <name evidence="1" type="ORF">UV05_C0014G0015</name>
</gene>
<dbReference type="PANTHER" id="PTHR12993">
    <property type="entry name" value="N-ACETYLGLUCOSAMINYL-PHOSPHATIDYLINOSITOL DE-N-ACETYLASE-RELATED"/>
    <property type="match status" value="1"/>
</dbReference>
<reference evidence="1 2" key="1">
    <citation type="journal article" date="2015" name="Nature">
        <title>rRNA introns, odd ribosomes, and small enigmatic genomes across a large radiation of phyla.</title>
        <authorList>
            <person name="Brown C.T."/>
            <person name="Hug L.A."/>
            <person name="Thomas B.C."/>
            <person name="Sharon I."/>
            <person name="Castelle C.J."/>
            <person name="Singh A."/>
            <person name="Wilkins M.J."/>
            <person name="Williams K.H."/>
            <person name="Banfield J.F."/>
        </authorList>
    </citation>
    <scope>NUCLEOTIDE SEQUENCE [LARGE SCALE GENOMIC DNA]</scope>
</reference>
<accession>A0A0G0Z5M5</accession>
<name>A0A0G0Z5M5_9BACT</name>
<dbReference type="InterPro" id="IPR003737">
    <property type="entry name" value="GlcNAc_PI_deacetylase-related"/>
</dbReference>
<organism evidence="1 2">
    <name type="scientific">candidate division CPR1 bacterium GW2011_GWA2_42_17</name>
    <dbReference type="NCBI Taxonomy" id="1618341"/>
    <lineage>
        <taxon>Bacteria</taxon>
        <taxon>candidate division CPR1</taxon>
    </lineage>
</organism>
<dbReference type="InterPro" id="IPR024078">
    <property type="entry name" value="LmbE-like_dom_sf"/>
</dbReference>
<dbReference type="AlphaFoldDB" id="A0A0G0Z5M5"/>
<dbReference type="PANTHER" id="PTHR12993:SF11">
    <property type="entry name" value="N-ACETYLGLUCOSAMINYL-PHOSPHATIDYLINOSITOL DE-N-ACETYLASE"/>
    <property type="match status" value="1"/>
</dbReference>
<protein>
    <submittedName>
        <fullName evidence="1">GlcNAc-PI de-N-acetylase family</fullName>
    </submittedName>
</protein>
<dbReference type="GO" id="GO:0016811">
    <property type="term" value="F:hydrolase activity, acting on carbon-nitrogen (but not peptide) bonds, in linear amides"/>
    <property type="evidence" value="ECO:0007669"/>
    <property type="project" value="TreeGrafter"/>
</dbReference>
<dbReference type="Proteomes" id="UP000034875">
    <property type="component" value="Unassembled WGS sequence"/>
</dbReference>
<dbReference type="SUPFAM" id="SSF102588">
    <property type="entry name" value="LmbE-like"/>
    <property type="match status" value="1"/>
</dbReference>
<evidence type="ECO:0000313" key="2">
    <source>
        <dbReference type="Proteomes" id="UP000034875"/>
    </source>
</evidence>